<dbReference type="Pfam" id="PF07795">
    <property type="entry name" value="DUF1635"/>
    <property type="match status" value="1"/>
</dbReference>
<organism evidence="1">
    <name type="scientific">Daucus carota subsp. sativus</name>
    <name type="common">Carrot</name>
    <dbReference type="NCBI Taxonomy" id="79200"/>
    <lineage>
        <taxon>Eukaryota</taxon>
        <taxon>Viridiplantae</taxon>
        <taxon>Streptophyta</taxon>
        <taxon>Embryophyta</taxon>
        <taxon>Tracheophyta</taxon>
        <taxon>Spermatophyta</taxon>
        <taxon>Magnoliopsida</taxon>
        <taxon>eudicotyledons</taxon>
        <taxon>Gunneridae</taxon>
        <taxon>Pentapetalae</taxon>
        <taxon>asterids</taxon>
        <taxon>campanulids</taxon>
        <taxon>Apiales</taxon>
        <taxon>Apiaceae</taxon>
        <taxon>Apioideae</taxon>
        <taxon>Scandiceae</taxon>
        <taxon>Daucinae</taxon>
        <taxon>Daucus</taxon>
        <taxon>Daucus sect. Daucus</taxon>
    </lineage>
</organism>
<dbReference type="InterPro" id="IPR012862">
    <property type="entry name" value="DUF1635"/>
</dbReference>
<evidence type="ECO:0000313" key="2">
    <source>
        <dbReference type="EMBL" id="WOG95791.1"/>
    </source>
</evidence>
<dbReference type="PANTHER" id="PTHR33431:SF12">
    <property type="entry name" value="HIGH MOBILITY GROUP BOX PROTEIN, PUTATIVE (DUF1635)-RELATED"/>
    <property type="match status" value="1"/>
</dbReference>
<accession>A0A165A766</accession>
<evidence type="ECO:0000313" key="3">
    <source>
        <dbReference type="Proteomes" id="UP000077755"/>
    </source>
</evidence>
<dbReference type="Gramene" id="KZM97026">
    <property type="protein sequence ID" value="KZM97026"/>
    <property type="gene ID" value="DCAR_015612"/>
</dbReference>
<dbReference type="STRING" id="79200.A0A165A766"/>
<dbReference type="EMBL" id="LNRQ01000004">
    <property type="protein sequence ID" value="KZM97026.1"/>
    <property type="molecule type" value="Genomic_DNA"/>
</dbReference>
<sequence length="90" mass="9703">MESDHRCIGGALKADSGQELQKLINNIDNLVRGKTLPQKGKLSRSVLDAGPLLETLLVAGPVPKWRNPPPLDTLSIPPFTGKGGYVKNFN</sequence>
<name>A0A165A766_DAUCS</name>
<evidence type="ECO:0000313" key="1">
    <source>
        <dbReference type="EMBL" id="KZM97026.1"/>
    </source>
</evidence>
<protein>
    <submittedName>
        <fullName evidence="1">Uncharacterized protein</fullName>
    </submittedName>
</protein>
<dbReference type="AlphaFoldDB" id="A0A165A766"/>
<dbReference type="PANTHER" id="PTHR33431">
    <property type="entry name" value="ENABLED-LIKE PROTEIN (DUF1635)"/>
    <property type="match status" value="1"/>
</dbReference>
<dbReference type="EMBL" id="CP093346">
    <property type="protein sequence ID" value="WOG95791.1"/>
    <property type="molecule type" value="Genomic_DNA"/>
</dbReference>
<proteinExistence type="predicted"/>
<keyword evidence="3" id="KW-1185">Reference proteome</keyword>
<reference evidence="1" key="1">
    <citation type="journal article" date="2016" name="Nat. Genet.">
        <title>A high-quality carrot genome assembly provides new insights into carotenoid accumulation and asterid genome evolution.</title>
        <authorList>
            <person name="Iorizzo M."/>
            <person name="Ellison S."/>
            <person name="Senalik D."/>
            <person name="Zeng P."/>
            <person name="Satapoomin P."/>
            <person name="Huang J."/>
            <person name="Bowman M."/>
            <person name="Iovene M."/>
            <person name="Sanseverino W."/>
            <person name="Cavagnaro P."/>
            <person name="Yildiz M."/>
            <person name="Macko-Podgorni A."/>
            <person name="Moranska E."/>
            <person name="Grzebelus E."/>
            <person name="Grzebelus D."/>
            <person name="Ashrafi H."/>
            <person name="Zheng Z."/>
            <person name="Cheng S."/>
            <person name="Spooner D."/>
            <person name="Van Deynze A."/>
            <person name="Simon P."/>
        </authorList>
    </citation>
    <scope>NUCLEOTIDE SEQUENCE [LARGE SCALE GENOMIC DNA]</scope>
    <source>
        <tissue evidence="1">Leaf</tissue>
    </source>
</reference>
<reference evidence="2" key="2">
    <citation type="submission" date="2022-03" db="EMBL/GenBank/DDBJ databases">
        <title>Draft title - Genomic analysis of global carrot germplasm unveils the trajectory of domestication and the origin of high carotenoid orange carrot.</title>
        <authorList>
            <person name="Iorizzo M."/>
            <person name="Ellison S."/>
            <person name="Senalik D."/>
            <person name="Macko-Podgorni A."/>
            <person name="Grzebelus D."/>
            <person name="Bostan H."/>
            <person name="Rolling W."/>
            <person name="Curaba J."/>
            <person name="Simon P."/>
        </authorList>
    </citation>
    <scope>NUCLEOTIDE SEQUENCE</scope>
    <source>
        <tissue evidence="2">Leaf</tissue>
    </source>
</reference>
<gene>
    <name evidence="1" type="ORF">DCAR_015612</name>
    <name evidence="2" type="ORF">DCAR_0415119</name>
</gene>
<dbReference type="Proteomes" id="UP000077755">
    <property type="component" value="Chromosome 4"/>
</dbReference>